<feature type="transmembrane region" description="Helical" evidence="1">
    <location>
        <begin position="6"/>
        <end position="31"/>
    </location>
</feature>
<keyword evidence="1" id="KW-0812">Transmembrane</keyword>
<keyword evidence="1" id="KW-1133">Transmembrane helix</keyword>
<dbReference type="Proteomes" id="UP001250932">
    <property type="component" value="Unassembled WGS sequence"/>
</dbReference>
<dbReference type="EMBL" id="JAQOUE010000001">
    <property type="protein sequence ID" value="MDT7041797.1"/>
    <property type="molecule type" value="Genomic_DNA"/>
</dbReference>
<evidence type="ECO:0000313" key="3">
    <source>
        <dbReference type="Proteomes" id="UP001250932"/>
    </source>
</evidence>
<accession>A0ABU3K610</accession>
<organism evidence="2 3">
    <name type="scientific">Candidatus Nitronereus thalassa</name>
    <dbReference type="NCBI Taxonomy" id="3020898"/>
    <lineage>
        <taxon>Bacteria</taxon>
        <taxon>Pseudomonadati</taxon>
        <taxon>Nitrospirota</taxon>
        <taxon>Nitrospiria</taxon>
        <taxon>Nitrospirales</taxon>
        <taxon>Nitrospiraceae</taxon>
        <taxon>Candidatus Nitronereus</taxon>
    </lineage>
</organism>
<dbReference type="SUPFAM" id="SSF52266">
    <property type="entry name" value="SGNH hydrolase"/>
    <property type="match status" value="1"/>
</dbReference>
<comment type="caution">
    <text evidence="2">The sequence shown here is derived from an EMBL/GenBank/DDBJ whole genome shotgun (WGS) entry which is preliminary data.</text>
</comment>
<dbReference type="InterPro" id="IPR036514">
    <property type="entry name" value="SGNH_hydro_sf"/>
</dbReference>
<gene>
    <name evidence="2" type="ORF">PPG34_05500</name>
</gene>
<keyword evidence="1" id="KW-0472">Membrane</keyword>
<reference evidence="2 3" key="1">
    <citation type="journal article" date="2023" name="ISME J.">
        <title>Cultivation and genomic characterization of novel and ubiquitous marine nitrite-oxidizing bacteria from the Nitrospirales.</title>
        <authorList>
            <person name="Mueller A.J."/>
            <person name="Daebeler A."/>
            <person name="Herbold C.W."/>
            <person name="Kirkegaard R.H."/>
            <person name="Daims H."/>
        </authorList>
    </citation>
    <scope>NUCLEOTIDE SEQUENCE [LARGE SCALE GENOMIC DNA]</scope>
    <source>
        <strain evidence="2 3">EB</strain>
    </source>
</reference>
<dbReference type="RefSeq" id="WP_313832145.1">
    <property type="nucleotide sequence ID" value="NZ_JAQOUE010000001.1"/>
</dbReference>
<evidence type="ECO:0000256" key="1">
    <source>
        <dbReference type="SAM" id="Phobius"/>
    </source>
</evidence>
<name>A0ABU3K610_9BACT</name>
<proteinExistence type="predicted"/>
<evidence type="ECO:0008006" key="4">
    <source>
        <dbReference type="Google" id="ProtNLM"/>
    </source>
</evidence>
<sequence>MKHPKTTLLIFGILILIAFDLILTVGVRLALKGTIEKRPLGNPAKIRIQHPVYHHGLKPNSFSNQERWGPQTYSVFVNSLGFRDKEIRNIPPATNKFRIVFMGDSFTEGPGMDFEDTFVGILSDQYADKNIEVLNAGIGSYAPTVYYIKTLYLINELKLKFDHVVVCLDISDIQDEAINYGIANGVVTARIDSFPYTTKMFIHDYTTIGRLIQHYSLKAYSHLTHPYSETLRTQREKDLSIGKIRSSWTIHKEIYEEYGKKGLEQAKIRLQSLYELLHPLGISLTLVVYPYPDQIINHDLDSIQVRFWKEWSQEHDVNFINIFPAFIKPNETELAAEETIRKHYFQGDDHWNKEGHSLVAQNIAEGLQQIGIPPQ</sequence>
<dbReference type="Gene3D" id="3.40.50.1110">
    <property type="entry name" value="SGNH hydrolase"/>
    <property type="match status" value="1"/>
</dbReference>
<evidence type="ECO:0000313" key="2">
    <source>
        <dbReference type="EMBL" id="MDT7041797.1"/>
    </source>
</evidence>
<protein>
    <recommendedName>
        <fullName evidence="4">SGNH hydrolase-type esterase domain-containing protein</fullName>
    </recommendedName>
</protein>
<keyword evidence="3" id="KW-1185">Reference proteome</keyword>